<evidence type="ECO:0000256" key="4">
    <source>
        <dbReference type="ARBA" id="ARBA00022989"/>
    </source>
</evidence>
<proteinExistence type="predicted"/>
<keyword evidence="5" id="KW-0472">Membrane</keyword>
<dbReference type="PANTHER" id="PTHR12546">
    <property type="entry name" value="FER-1-LIKE"/>
    <property type="match status" value="1"/>
</dbReference>
<evidence type="ECO:0000256" key="5">
    <source>
        <dbReference type="ARBA" id="ARBA00023136"/>
    </source>
</evidence>
<evidence type="ECO:0000313" key="7">
    <source>
        <dbReference type="Proteomes" id="UP000653454"/>
    </source>
</evidence>
<comment type="subcellular location">
    <subcellularLocation>
        <location evidence="1">Membrane</location>
    </subcellularLocation>
</comment>
<evidence type="ECO:0000313" key="6">
    <source>
        <dbReference type="EMBL" id="CAG9137570.1"/>
    </source>
</evidence>
<dbReference type="GO" id="GO:0016020">
    <property type="term" value="C:membrane"/>
    <property type="evidence" value="ECO:0007669"/>
    <property type="project" value="UniProtKB-SubCell"/>
</dbReference>
<dbReference type="InterPro" id="IPR037721">
    <property type="entry name" value="Ferlin"/>
</dbReference>
<gene>
    <name evidence="6" type="ORF">PLXY2_LOCUS15825</name>
</gene>
<keyword evidence="7" id="KW-1185">Reference proteome</keyword>
<dbReference type="EMBL" id="CAJHNJ030000293">
    <property type="protein sequence ID" value="CAG9137570.1"/>
    <property type="molecule type" value="Genomic_DNA"/>
</dbReference>
<sequence>MQGTYWNSNLLLPDGVPIERQRARFIIKIYRADGLPKMNYSILANVKRAFTGENQDLVDPFVARFLPTFGPAFVYMYGSTREYSLLDQHSSLNTGMGEGVSYRARVLISIRTEIMDNIECMASDVEVEPALPLTEPAFGKSEEFFLFSSIFDANMIESASQTSRSTSS</sequence>
<evidence type="ECO:0000256" key="2">
    <source>
        <dbReference type="ARBA" id="ARBA00022692"/>
    </source>
</evidence>
<dbReference type="PANTHER" id="PTHR12546:SF60">
    <property type="entry name" value="MISFIRE, ISOFORM F"/>
    <property type="match status" value="1"/>
</dbReference>
<organism evidence="6 7">
    <name type="scientific">Plutella xylostella</name>
    <name type="common">Diamondback moth</name>
    <name type="synonym">Plutella maculipennis</name>
    <dbReference type="NCBI Taxonomy" id="51655"/>
    <lineage>
        <taxon>Eukaryota</taxon>
        <taxon>Metazoa</taxon>
        <taxon>Ecdysozoa</taxon>
        <taxon>Arthropoda</taxon>
        <taxon>Hexapoda</taxon>
        <taxon>Insecta</taxon>
        <taxon>Pterygota</taxon>
        <taxon>Neoptera</taxon>
        <taxon>Endopterygota</taxon>
        <taxon>Lepidoptera</taxon>
        <taxon>Glossata</taxon>
        <taxon>Ditrysia</taxon>
        <taxon>Yponomeutoidea</taxon>
        <taxon>Plutellidae</taxon>
        <taxon>Plutella</taxon>
    </lineage>
</organism>
<evidence type="ECO:0000256" key="3">
    <source>
        <dbReference type="ARBA" id="ARBA00022737"/>
    </source>
</evidence>
<reference evidence="6" key="1">
    <citation type="submission" date="2020-11" db="EMBL/GenBank/DDBJ databases">
        <authorList>
            <person name="Whiteford S."/>
        </authorList>
    </citation>
    <scope>NUCLEOTIDE SEQUENCE</scope>
</reference>
<evidence type="ECO:0000256" key="1">
    <source>
        <dbReference type="ARBA" id="ARBA00004370"/>
    </source>
</evidence>
<protein>
    <submittedName>
        <fullName evidence="6">(diamondback moth) hypothetical protein</fullName>
    </submittedName>
</protein>
<keyword evidence="2" id="KW-0812">Transmembrane</keyword>
<accession>A0A8S4GB46</accession>
<comment type="caution">
    <text evidence="6">The sequence shown here is derived from an EMBL/GenBank/DDBJ whole genome shotgun (WGS) entry which is preliminary data.</text>
</comment>
<dbReference type="AlphaFoldDB" id="A0A8S4GB46"/>
<dbReference type="GO" id="GO:0007009">
    <property type="term" value="P:plasma membrane organization"/>
    <property type="evidence" value="ECO:0007669"/>
    <property type="project" value="TreeGrafter"/>
</dbReference>
<name>A0A8S4GB46_PLUXY</name>
<keyword evidence="3" id="KW-0677">Repeat</keyword>
<dbReference type="Proteomes" id="UP000653454">
    <property type="component" value="Unassembled WGS sequence"/>
</dbReference>
<keyword evidence="4" id="KW-1133">Transmembrane helix</keyword>